<reference evidence="5" key="1">
    <citation type="submission" date="2024-06" db="EMBL/GenBank/DDBJ databases">
        <title>The genome sequences of Kitasatospora sp. strain HUAS MG31.</title>
        <authorList>
            <person name="Mo P."/>
        </authorList>
    </citation>
    <scope>NUCLEOTIDE SEQUENCE</scope>
    <source>
        <strain evidence="5">HUAS MG31</strain>
    </source>
</reference>
<dbReference type="InterPro" id="IPR013595">
    <property type="entry name" value="Pept_S33_TAP-like_C"/>
</dbReference>
<feature type="domain" description="Peptidase S33 tripeptidyl aminopeptidase-like C-terminal" evidence="4">
    <location>
        <begin position="434"/>
        <end position="524"/>
    </location>
</feature>
<evidence type="ECO:0000313" key="5">
    <source>
        <dbReference type="EMBL" id="XCM83652.1"/>
    </source>
</evidence>
<name>A0AAU8K6K6_9ACTN</name>
<comment type="similarity">
    <text evidence="1">Belongs to the peptidase S33 family.</text>
</comment>
<protein>
    <submittedName>
        <fullName evidence="5">Alpha/beta hydrolase</fullName>
    </submittedName>
</protein>
<dbReference type="PANTHER" id="PTHR43248:SF29">
    <property type="entry name" value="TRIPEPTIDYL AMINOPEPTIDASE"/>
    <property type="match status" value="1"/>
</dbReference>
<sequence length="526" mass="54349">MLLASLAAGVLLLATGCEDPSAGPATTAATASGGPGGAENPALASFYAQQVSWSACPADPADPNGQGAASGLQCGTLHVPLDYTRPAADALDLALIKLPAAQPAQRVGSLIVNPGGPGASGVAMVRSGAKRFDGALHDRFDVVGFDPRGTGGSSPVQCLDDKQSDALYQHDLPREPIQRKAELELTDKALSAACQARSGRILPFVGTRNTARDLDVLRQAVGDRKLNYLGISYGTHLGALYAEEFPGNTGRLVLDGAVDTAADPLDFEIESAIGMESSFRRFAEDCARTHAGDCPLGGDPATAPQKLDAFLDGLHDHPLDTTDGRRLTGGLGRTGTGAFLYGSEKTAWPKLREALAEALGQHRGDRLLAAADRYVGRDAQGHYTSLSDANRAIKCADGGAAAPSAEKQKQQMAKLKAEAPMTAKYLIPEDLITATCVNWPFKTPEQAHTVRADGSAPILVVGTTGDPATPYAAAEKLAQGFANATLLTREGEGHGAFGKGNACIDAALSAYLVSGTVPAAGTRCQG</sequence>
<dbReference type="InterPro" id="IPR051601">
    <property type="entry name" value="Serine_prot/Carboxylest_S33"/>
</dbReference>
<proteinExistence type="inferred from homology"/>
<dbReference type="SUPFAM" id="SSF53474">
    <property type="entry name" value="alpha/beta-Hydrolases"/>
    <property type="match status" value="1"/>
</dbReference>
<evidence type="ECO:0000256" key="3">
    <source>
        <dbReference type="ARBA" id="ARBA00022801"/>
    </source>
</evidence>
<dbReference type="InterPro" id="IPR029058">
    <property type="entry name" value="AB_hydrolase_fold"/>
</dbReference>
<gene>
    <name evidence="5" type="ORF">ABWK59_34350</name>
</gene>
<evidence type="ECO:0000256" key="1">
    <source>
        <dbReference type="ARBA" id="ARBA00010088"/>
    </source>
</evidence>
<dbReference type="AlphaFoldDB" id="A0AAU8K6K6"/>
<dbReference type="RefSeq" id="WP_354644588.1">
    <property type="nucleotide sequence ID" value="NZ_CP159872.1"/>
</dbReference>
<dbReference type="KEGG" id="kcm:ABWK59_34350"/>
<keyword evidence="2" id="KW-0732">Signal</keyword>
<evidence type="ECO:0000256" key="2">
    <source>
        <dbReference type="ARBA" id="ARBA00022729"/>
    </source>
</evidence>
<accession>A0AAU8K6K6</accession>
<organism evidence="5">
    <name type="scientific">Kitasatospora camelliae</name>
    <dbReference type="NCBI Taxonomy" id="3156397"/>
    <lineage>
        <taxon>Bacteria</taxon>
        <taxon>Bacillati</taxon>
        <taxon>Actinomycetota</taxon>
        <taxon>Actinomycetes</taxon>
        <taxon>Kitasatosporales</taxon>
        <taxon>Streptomycetaceae</taxon>
        <taxon>Kitasatospora</taxon>
    </lineage>
</organism>
<dbReference type="EMBL" id="CP159872">
    <property type="protein sequence ID" value="XCM83652.1"/>
    <property type="molecule type" value="Genomic_DNA"/>
</dbReference>
<keyword evidence="3 5" id="KW-0378">Hydrolase</keyword>
<dbReference type="GO" id="GO:0016787">
    <property type="term" value="F:hydrolase activity"/>
    <property type="evidence" value="ECO:0007669"/>
    <property type="project" value="UniProtKB-KW"/>
</dbReference>
<dbReference type="Gene3D" id="3.40.50.1820">
    <property type="entry name" value="alpha/beta hydrolase"/>
    <property type="match status" value="1"/>
</dbReference>
<dbReference type="Pfam" id="PF08386">
    <property type="entry name" value="Abhydrolase_4"/>
    <property type="match status" value="1"/>
</dbReference>
<evidence type="ECO:0000259" key="4">
    <source>
        <dbReference type="Pfam" id="PF08386"/>
    </source>
</evidence>
<dbReference type="PANTHER" id="PTHR43248">
    <property type="entry name" value="2-SUCCINYL-6-HYDROXY-2,4-CYCLOHEXADIENE-1-CARBOXYLATE SYNTHASE"/>
    <property type="match status" value="1"/>
</dbReference>